<name>A0A2P6ATY7_9GAMM</name>
<gene>
    <name evidence="1" type="ORF">C5O18_02840</name>
</gene>
<dbReference type="EMBL" id="PTQZ01000036">
    <property type="protein sequence ID" value="PQA48909.1"/>
    <property type="molecule type" value="Genomic_DNA"/>
</dbReference>
<protein>
    <submittedName>
        <fullName evidence="1">Uncharacterized protein</fullName>
    </submittedName>
</protein>
<dbReference type="Proteomes" id="UP000243900">
    <property type="component" value="Unassembled WGS sequence"/>
</dbReference>
<evidence type="ECO:0000313" key="2">
    <source>
        <dbReference type="Proteomes" id="UP000243900"/>
    </source>
</evidence>
<dbReference type="AlphaFoldDB" id="A0A2P6ATY7"/>
<dbReference type="OrthoDB" id="6078060at2"/>
<reference evidence="2" key="1">
    <citation type="submission" date="2018-02" db="EMBL/GenBank/DDBJ databases">
        <title>Genome sequencing of Solimonas sp. HR-BB.</title>
        <authorList>
            <person name="Lee Y."/>
            <person name="Jeon C.O."/>
        </authorList>
    </citation>
    <scope>NUCLEOTIDE SEQUENCE [LARGE SCALE GENOMIC DNA]</scope>
    <source>
        <strain evidence="2">HR-E</strain>
    </source>
</reference>
<keyword evidence="2" id="KW-1185">Reference proteome</keyword>
<dbReference type="RefSeq" id="WP_105191351.1">
    <property type="nucleotide sequence ID" value="NZ_PTQZ01000036.1"/>
</dbReference>
<evidence type="ECO:0000313" key="1">
    <source>
        <dbReference type="EMBL" id="PQA48909.1"/>
    </source>
</evidence>
<accession>A0A2P6ATY7</accession>
<proteinExistence type="predicted"/>
<comment type="caution">
    <text evidence="1">The sequence shown here is derived from an EMBL/GenBank/DDBJ whole genome shotgun (WGS) entry which is preliminary data.</text>
</comment>
<sequence>MSFLTRIEALKDLIQEAVDKGATTVEQIHQTIAAMPLDALEKRGLLEGKASQVRETQAATIGAVYDAIRKVNQEVGDLASGLIESLEDQIAAQKNIGKKD</sequence>
<organism evidence="1 2">
    <name type="scientific">Amnimonas aquatica</name>
    <dbReference type="NCBI Taxonomy" id="2094561"/>
    <lineage>
        <taxon>Bacteria</taxon>
        <taxon>Pseudomonadati</taxon>
        <taxon>Pseudomonadota</taxon>
        <taxon>Gammaproteobacteria</taxon>
        <taxon>Moraxellales</taxon>
        <taxon>Moraxellaceae</taxon>
        <taxon>Amnimonas</taxon>
    </lineage>
</organism>